<name>A0ABP4II83_9PSEU</name>
<dbReference type="Proteomes" id="UP001501414">
    <property type="component" value="Unassembled WGS sequence"/>
</dbReference>
<sequence length="65" mass="7157">MRRTGSVPDPAPGWAVLAGLRHPGITRVTLHRDSGTVQWLLHSDGSWAYRDPATEQVEQAGPQRL</sequence>
<comment type="caution">
    <text evidence="1">The sequence shown here is derived from an EMBL/GenBank/DDBJ whole genome shotgun (WGS) entry which is preliminary data.</text>
</comment>
<reference evidence="2" key="1">
    <citation type="journal article" date="2019" name="Int. J. Syst. Evol. Microbiol.">
        <title>The Global Catalogue of Microorganisms (GCM) 10K type strain sequencing project: providing services to taxonomists for standard genome sequencing and annotation.</title>
        <authorList>
            <consortium name="The Broad Institute Genomics Platform"/>
            <consortium name="The Broad Institute Genome Sequencing Center for Infectious Disease"/>
            <person name="Wu L."/>
            <person name="Ma J."/>
        </authorList>
    </citation>
    <scope>NUCLEOTIDE SEQUENCE [LARGE SCALE GENOMIC DNA]</scope>
    <source>
        <strain evidence="2">JCM 11896</strain>
    </source>
</reference>
<dbReference type="RefSeq" id="WP_344022690.1">
    <property type="nucleotide sequence ID" value="NZ_BAAAJK010000010.1"/>
</dbReference>
<keyword evidence="2" id="KW-1185">Reference proteome</keyword>
<proteinExistence type="predicted"/>
<gene>
    <name evidence="1" type="ORF">GCM10009613_29900</name>
</gene>
<evidence type="ECO:0000313" key="1">
    <source>
        <dbReference type="EMBL" id="GAA1389994.1"/>
    </source>
</evidence>
<accession>A0ABP4II83</accession>
<evidence type="ECO:0000313" key="2">
    <source>
        <dbReference type="Proteomes" id="UP001501414"/>
    </source>
</evidence>
<protein>
    <submittedName>
        <fullName evidence="1">Uncharacterized protein</fullName>
    </submittedName>
</protein>
<organism evidence="1 2">
    <name type="scientific">Pseudonocardia kongjuensis</name>
    <dbReference type="NCBI Taxonomy" id="102227"/>
    <lineage>
        <taxon>Bacteria</taxon>
        <taxon>Bacillati</taxon>
        <taxon>Actinomycetota</taxon>
        <taxon>Actinomycetes</taxon>
        <taxon>Pseudonocardiales</taxon>
        <taxon>Pseudonocardiaceae</taxon>
        <taxon>Pseudonocardia</taxon>
    </lineage>
</organism>
<dbReference type="EMBL" id="BAAAJK010000010">
    <property type="protein sequence ID" value="GAA1389994.1"/>
    <property type="molecule type" value="Genomic_DNA"/>
</dbReference>